<accession>A0A5C8ZWG3</accession>
<keyword evidence="4" id="KW-1185">Reference proteome</keyword>
<dbReference type="Gene3D" id="3.30.428.10">
    <property type="entry name" value="HIT-like"/>
    <property type="match status" value="1"/>
</dbReference>
<protein>
    <submittedName>
        <fullName evidence="3">HIT family protein</fullName>
    </submittedName>
</protein>
<dbReference type="EMBL" id="VRZA01000005">
    <property type="protein sequence ID" value="TXS92189.1"/>
    <property type="molecule type" value="Genomic_DNA"/>
</dbReference>
<evidence type="ECO:0000313" key="3">
    <source>
        <dbReference type="EMBL" id="TXS92189.1"/>
    </source>
</evidence>
<evidence type="ECO:0000259" key="2">
    <source>
        <dbReference type="PROSITE" id="PS51084"/>
    </source>
</evidence>
<dbReference type="PANTHER" id="PTHR42997">
    <property type="entry name" value="HIT FAMILY HYDROLASE"/>
    <property type="match status" value="1"/>
</dbReference>
<dbReference type="GO" id="GO:0003824">
    <property type="term" value="F:catalytic activity"/>
    <property type="evidence" value="ECO:0007669"/>
    <property type="project" value="InterPro"/>
</dbReference>
<dbReference type="Pfam" id="PF01230">
    <property type="entry name" value="HIT"/>
    <property type="match status" value="1"/>
</dbReference>
<dbReference type="AlphaFoldDB" id="A0A5C8ZWG3"/>
<dbReference type="Proteomes" id="UP000321039">
    <property type="component" value="Unassembled WGS sequence"/>
</dbReference>
<reference evidence="3 4" key="1">
    <citation type="submission" date="2019-08" db="EMBL/GenBank/DDBJ databases">
        <title>Parahaliea maris sp. nov., isolated from the surface seawater.</title>
        <authorList>
            <person name="Liu Y."/>
        </authorList>
    </citation>
    <scope>NUCLEOTIDE SEQUENCE [LARGE SCALE GENOMIC DNA]</scope>
    <source>
        <strain evidence="3 4">HSLHS9</strain>
    </source>
</reference>
<comment type="caution">
    <text evidence="3">The sequence shown here is derived from an EMBL/GenBank/DDBJ whole genome shotgun (WGS) entry which is preliminary data.</text>
</comment>
<dbReference type="InterPro" id="IPR011146">
    <property type="entry name" value="HIT-like"/>
</dbReference>
<proteinExistence type="predicted"/>
<dbReference type="PROSITE" id="PS00892">
    <property type="entry name" value="HIT_1"/>
    <property type="match status" value="1"/>
</dbReference>
<evidence type="ECO:0000313" key="4">
    <source>
        <dbReference type="Proteomes" id="UP000321039"/>
    </source>
</evidence>
<gene>
    <name evidence="3" type="ORF">FV139_14320</name>
</gene>
<dbReference type="InterPro" id="IPR036265">
    <property type="entry name" value="HIT-like_sf"/>
</dbReference>
<dbReference type="SUPFAM" id="SSF54197">
    <property type="entry name" value="HIT-like"/>
    <property type="match status" value="1"/>
</dbReference>
<evidence type="ECO:0000256" key="1">
    <source>
        <dbReference type="PROSITE-ProRule" id="PRU00464"/>
    </source>
</evidence>
<organism evidence="3 4">
    <name type="scientific">Parahaliea maris</name>
    <dbReference type="NCBI Taxonomy" id="2716870"/>
    <lineage>
        <taxon>Bacteria</taxon>
        <taxon>Pseudomonadati</taxon>
        <taxon>Pseudomonadota</taxon>
        <taxon>Gammaproteobacteria</taxon>
        <taxon>Cellvibrionales</taxon>
        <taxon>Halieaceae</taxon>
        <taxon>Parahaliea</taxon>
    </lineage>
</organism>
<dbReference type="InterPro" id="IPR019808">
    <property type="entry name" value="Histidine_triad_CS"/>
</dbReference>
<dbReference type="PROSITE" id="PS51084">
    <property type="entry name" value="HIT_2"/>
    <property type="match status" value="1"/>
</dbReference>
<name>A0A5C8ZWG3_9GAMM</name>
<feature type="short sequence motif" description="Histidine triad motif" evidence="1">
    <location>
        <begin position="99"/>
        <end position="103"/>
    </location>
</feature>
<sequence length="133" mass="14891">MGVDDCPFCDIAQGRSNGRILQENPCAFLIADGFPITEGHSLIIPKRHVSSFFLTTEDERKSLLDLVDHAKSYLDQKFSPDSYNIGINDGPSAGQTIPHLHIHLIPRYCEPGVDPRGGIRWIVPEKASYWSDR</sequence>
<feature type="domain" description="HIT" evidence="2">
    <location>
        <begin position="7"/>
        <end position="117"/>
    </location>
</feature>
<dbReference type="PANTHER" id="PTHR42997:SF1">
    <property type="entry name" value="AP-4-A PHOSPHORYLASE"/>
    <property type="match status" value="1"/>
</dbReference>
<dbReference type="InterPro" id="IPR052908">
    <property type="entry name" value="AP-4-A_phosphorylase"/>
</dbReference>